<gene>
    <name evidence="1" type="ORF">BJP36_43285</name>
</gene>
<organism evidence="1">
    <name type="scientific">Moorena producens (strain JHB)</name>
    <dbReference type="NCBI Taxonomy" id="1454205"/>
    <lineage>
        <taxon>Bacteria</taxon>
        <taxon>Bacillati</taxon>
        <taxon>Cyanobacteriota</taxon>
        <taxon>Cyanophyceae</taxon>
        <taxon>Coleofasciculales</taxon>
        <taxon>Coleofasciculaceae</taxon>
        <taxon>Moorena</taxon>
    </lineage>
</organism>
<name>A0A9Q9ST61_MOOP1</name>
<reference evidence="1" key="1">
    <citation type="journal article" date="2017" name="Proc. Natl. Acad. Sci. U.S.A.">
        <title>Comparative genomics uncovers the prolific and distinctive metabolic potential of the cyanobacterial genus Moorea.</title>
        <authorList>
            <person name="Leao T."/>
            <person name="Castelao G."/>
            <person name="Korobeynikov A."/>
            <person name="Monroe E.A."/>
            <person name="Podell S."/>
            <person name="Glukhov E."/>
            <person name="Allen E.E."/>
            <person name="Gerwick W.H."/>
            <person name="Gerwick L."/>
        </authorList>
    </citation>
    <scope>NUCLEOTIDE SEQUENCE</scope>
    <source>
        <strain evidence="1">JHB</strain>
    </source>
</reference>
<proteinExistence type="predicted"/>
<dbReference type="EMBL" id="CP017708">
    <property type="protein sequence ID" value="WAN69187.1"/>
    <property type="molecule type" value="Genomic_DNA"/>
</dbReference>
<protein>
    <submittedName>
        <fullName evidence="1">Uncharacterized protein</fullName>
    </submittedName>
</protein>
<dbReference type="Proteomes" id="UP000176944">
    <property type="component" value="Chromosome"/>
</dbReference>
<reference evidence="1" key="2">
    <citation type="submission" date="2022-10" db="EMBL/GenBank/DDBJ databases">
        <authorList>
            <person name="Ngo T.-E."/>
        </authorList>
    </citation>
    <scope>NUCLEOTIDE SEQUENCE</scope>
    <source>
        <strain evidence="1">JHB</strain>
    </source>
</reference>
<dbReference type="AlphaFoldDB" id="A0A9Q9ST61"/>
<evidence type="ECO:0000313" key="1">
    <source>
        <dbReference type="EMBL" id="WAN69187.1"/>
    </source>
</evidence>
<accession>A0A9Q9ST61</accession>
<sequence>MASSNYTIFKLSDGNLPFTERQRRTTWQPWPIGHASRTTCNLQPVTCNL</sequence>